<sequence length="204" mass="23107">MHDIHGQLDDDTQPTVATRPPPEPTHPTEPGHAAPDTTGRCEEPPAAARTADLGGLLSFLRWMQSNAHRWDKSARTVDNGRSTWRLARERLRLADHTPIADLDPSDVVDRLVAAGCPANTAEVYWSRLAIARTWYRRWQAGEPDWWRRTWLPNPRRRPAAPPSTAVARQFPLRADLVTTVEVPHDLDRHEADLLHAWLLNLVTD</sequence>
<evidence type="ECO:0000256" key="1">
    <source>
        <dbReference type="SAM" id="MobiDB-lite"/>
    </source>
</evidence>
<comment type="caution">
    <text evidence="2">The sequence shown here is derived from an EMBL/GenBank/DDBJ whole genome shotgun (WGS) entry which is preliminary data.</text>
</comment>
<proteinExistence type="predicted"/>
<dbReference type="AlphaFoldDB" id="A0A8J4E4J7"/>
<organism evidence="2 3">
    <name type="scientific">Virgisporangium aurantiacum</name>
    <dbReference type="NCBI Taxonomy" id="175570"/>
    <lineage>
        <taxon>Bacteria</taxon>
        <taxon>Bacillati</taxon>
        <taxon>Actinomycetota</taxon>
        <taxon>Actinomycetes</taxon>
        <taxon>Micromonosporales</taxon>
        <taxon>Micromonosporaceae</taxon>
        <taxon>Virgisporangium</taxon>
    </lineage>
</organism>
<name>A0A8J4E4J7_9ACTN</name>
<feature type="region of interest" description="Disordered" evidence="1">
    <location>
        <begin position="1"/>
        <end position="44"/>
    </location>
</feature>
<keyword evidence="3" id="KW-1185">Reference proteome</keyword>
<evidence type="ECO:0000313" key="3">
    <source>
        <dbReference type="Proteomes" id="UP000612585"/>
    </source>
</evidence>
<protein>
    <submittedName>
        <fullName evidence="2">Uncharacterized protein</fullName>
    </submittedName>
</protein>
<evidence type="ECO:0000313" key="2">
    <source>
        <dbReference type="EMBL" id="GIJ62020.1"/>
    </source>
</evidence>
<dbReference type="Proteomes" id="UP000612585">
    <property type="component" value="Unassembled WGS sequence"/>
</dbReference>
<dbReference type="EMBL" id="BOPG01000072">
    <property type="protein sequence ID" value="GIJ62020.1"/>
    <property type="molecule type" value="Genomic_DNA"/>
</dbReference>
<accession>A0A8J4E4J7</accession>
<gene>
    <name evidence="2" type="ORF">Vau01_095360</name>
</gene>
<reference evidence="2" key="1">
    <citation type="submission" date="2021-01" db="EMBL/GenBank/DDBJ databases">
        <title>Whole genome shotgun sequence of Virgisporangium aurantiacum NBRC 16421.</title>
        <authorList>
            <person name="Komaki H."/>
            <person name="Tamura T."/>
        </authorList>
    </citation>
    <scope>NUCLEOTIDE SEQUENCE</scope>
    <source>
        <strain evidence="2">NBRC 16421</strain>
    </source>
</reference>